<dbReference type="AlphaFoldDB" id="A4S976"/>
<sequence length="133" mass="14714">MFAANAAPRAVANRRATTPRRSRKRITTIASATRTPEARATEAQRWIDAWKSGETKANETPVAKTPGESARELRDGELAIKKGLLGSFIKEGSKEVTAEDYRKFQAEIAAKKAEAQRKMKEARANKKGPFGLW</sequence>
<name>A4S976_OSTLU</name>
<gene>
    <name evidence="2" type="ORF">OSTLU_28104</name>
</gene>
<dbReference type="Proteomes" id="UP000001568">
    <property type="component" value="Chromosome 16"/>
</dbReference>
<reference evidence="2 3" key="1">
    <citation type="journal article" date="2007" name="Proc. Natl. Acad. Sci. U.S.A.">
        <title>The tiny eukaryote Ostreococcus provides genomic insights into the paradox of plankton speciation.</title>
        <authorList>
            <person name="Palenik B."/>
            <person name="Grimwood J."/>
            <person name="Aerts A."/>
            <person name="Rouze P."/>
            <person name="Salamov A."/>
            <person name="Putnam N."/>
            <person name="Dupont C."/>
            <person name="Jorgensen R."/>
            <person name="Derelle E."/>
            <person name="Rombauts S."/>
            <person name="Zhou K."/>
            <person name="Otillar R."/>
            <person name="Merchant S.S."/>
            <person name="Podell S."/>
            <person name="Gaasterland T."/>
            <person name="Napoli C."/>
            <person name="Gendler K."/>
            <person name="Manuell A."/>
            <person name="Tai V."/>
            <person name="Vallon O."/>
            <person name="Piganeau G."/>
            <person name="Jancek S."/>
            <person name="Heijde M."/>
            <person name="Jabbari K."/>
            <person name="Bowler C."/>
            <person name="Lohr M."/>
            <person name="Robbens S."/>
            <person name="Werner G."/>
            <person name="Dubchak I."/>
            <person name="Pazour G.J."/>
            <person name="Ren Q."/>
            <person name="Paulsen I."/>
            <person name="Delwiche C."/>
            <person name="Schmutz J."/>
            <person name="Rokhsar D."/>
            <person name="Van de Peer Y."/>
            <person name="Moreau H."/>
            <person name="Grigoriev I.V."/>
        </authorList>
    </citation>
    <scope>NUCLEOTIDE SEQUENCE [LARGE SCALE GENOMIC DNA]</scope>
    <source>
        <strain evidence="2 3">CCE9901</strain>
    </source>
</reference>
<dbReference type="HOGENOM" id="CLU_1919859_0_0_1"/>
<evidence type="ECO:0000256" key="1">
    <source>
        <dbReference type="SAM" id="MobiDB-lite"/>
    </source>
</evidence>
<proteinExistence type="predicted"/>
<feature type="region of interest" description="Disordered" evidence="1">
    <location>
        <begin position="1"/>
        <end position="24"/>
    </location>
</feature>
<dbReference type="OrthoDB" id="10583888at2759"/>
<organism evidence="2 3">
    <name type="scientific">Ostreococcus lucimarinus (strain CCE9901)</name>
    <dbReference type="NCBI Taxonomy" id="436017"/>
    <lineage>
        <taxon>Eukaryota</taxon>
        <taxon>Viridiplantae</taxon>
        <taxon>Chlorophyta</taxon>
        <taxon>Mamiellophyceae</taxon>
        <taxon>Mamiellales</taxon>
        <taxon>Bathycoccaceae</taxon>
        <taxon>Ostreococcus</taxon>
    </lineage>
</organism>
<protein>
    <submittedName>
        <fullName evidence="2">Uncharacterized protein</fullName>
    </submittedName>
</protein>
<evidence type="ECO:0000313" key="3">
    <source>
        <dbReference type="Proteomes" id="UP000001568"/>
    </source>
</evidence>
<evidence type="ECO:0000313" key="2">
    <source>
        <dbReference type="EMBL" id="ABP00308.1"/>
    </source>
</evidence>
<feature type="compositionally biased region" description="Low complexity" evidence="1">
    <location>
        <begin position="1"/>
        <end position="16"/>
    </location>
</feature>
<dbReference type="Gramene" id="ABP00308">
    <property type="protein sequence ID" value="ABP00308"/>
    <property type="gene ID" value="OSTLU_28104"/>
</dbReference>
<dbReference type="GeneID" id="5005917"/>
<keyword evidence="3" id="KW-1185">Reference proteome</keyword>
<dbReference type="EMBL" id="CP000596">
    <property type="protein sequence ID" value="ABP00308.1"/>
    <property type="molecule type" value="Genomic_DNA"/>
</dbReference>
<accession>A4S976</accession>
<dbReference type="KEGG" id="olu:OSTLU_28104"/>
<dbReference type="RefSeq" id="XP_001422014.1">
    <property type="nucleotide sequence ID" value="XM_001421977.1"/>
</dbReference>